<dbReference type="InterPro" id="IPR041492">
    <property type="entry name" value="HAD_2"/>
</dbReference>
<evidence type="ECO:0000256" key="7">
    <source>
        <dbReference type="ARBA" id="ARBA00022898"/>
    </source>
</evidence>
<evidence type="ECO:0000256" key="4">
    <source>
        <dbReference type="ARBA" id="ARBA00022576"/>
    </source>
</evidence>
<dbReference type="Pfam" id="PF00155">
    <property type="entry name" value="Aminotran_1_2"/>
    <property type="match status" value="1"/>
</dbReference>
<reference evidence="11 12" key="1">
    <citation type="journal article" date="2015" name="Nature">
        <title>rRNA introns, odd ribosomes, and small enigmatic genomes across a large radiation of phyla.</title>
        <authorList>
            <person name="Brown C.T."/>
            <person name="Hug L.A."/>
            <person name="Thomas B.C."/>
            <person name="Sharon I."/>
            <person name="Castelle C.J."/>
            <person name="Singh A."/>
            <person name="Wilkins M.J."/>
            <person name="Williams K.H."/>
            <person name="Banfield J.F."/>
        </authorList>
    </citation>
    <scope>NUCLEOTIDE SEQUENCE [LARGE SCALE GENOMIC DNA]</scope>
</reference>
<comment type="similarity">
    <text evidence="2">Belongs to the class-II pyridoxal-phosphate-dependent aminotransferase family. Histidinol-phosphate aminotransferase subfamily.</text>
</comment>
<dbReference type="NCBIfam" id="TIGR01141">
    <property type="entry name" value="hisC"/>
    <property type="match status" value="1"/>
</dbReference>
<dbReference type="Gene3D" id="3.40.640.10">
    <property type="entry name" value="Type I PLP-dependent aspartate aminotransferase-like (Major domain)"/>
    <property type="match status" value="1"/>
</dbReference>
<keyword evidence="4 11" id="KW-0032">Aminotransferase</keyword>
<dbReference type="GO" id="GO:0004400">
    <property type="term" value="F:histidinol-phosphate transaminase activity"/>
    <property type="evidence" value="ECO:0007669"/>
    <property type="project" value="InterPro"/>
</dbReference>
<evidence type="ECO:0000256" key="6">
    <source>
        <dbReference type="ARBA" id="ARBA00022679"/>
    </source>
</evidence>
<dbReference type="InterPro" id="IPR023214">
    <property type="entry name" value="HAD_sf"/>
</dbReference>
<evidence type="ECO:0000256" key="5">
    <source>
        <dbReference type="ARBA" id="ARBA00022605"/>
    </source>
</evidence>
<keyword evidence="8" id="KW-0368">Histidine biosynthesis</keyword>
<gene>
    <name evidence="11" type="ORF">UR42_C0002G0009</name>
</gene>
<dbReference type="InterPro" id="IPR015421">
    <property type="entry name" value="PyrdxlP-dep_Trfase_major"/>
</dbReference>
<sequence>MNKNLLSIMAQTITPYQWAKNVGQEVLRFDTNTLPSPPPCVNKFLKDLINNCPINEYGDPSYVKLKKLISKYENTPEDTITVTNSGDEALDIIGKAFLNNGDYFLIQPPTYEIFKSQCEINRGKVIEVPLLKENFKSDIKNVIKVLKNTPVKITFVCNPNNPTGSITKLEEIELILKNTSGIVLVDEAYREFYGVSSVPLLSKYNNLVILRSFSKFGAMAGARVGYLLANKKLSQVFNAIRFPLGVSYFSCKLAEKLLEEDQNWIKDQTKMIKKERERLFQSIKKLGFFVYPSQANFILVNFGKKASDICEKLKENNILVRDRSNKKYLEGCVRITIRNQKQNNILVNSLKNIMNTKYDGLIFDMDGVLIDVSQSYREAIRQTASYFLKRNVQMSEVDQIKNMSGMNNDWEATYALINDSTISYESVKKYFQKKYLTGLINKEKLLISKKDLQRLKNKYKNLGIATGRPKKEAEYVIKNNKLEKIFDCIIALEDVTKSKPAPDSLLAVIKKLKLKRTVYIGDSPSDFLAAKLAKIPYINVDKTKTILQVINYLL</sequence>
<comment type="pathway">
    <text evidence="9">Amino-acid biosynthesis.</text>
</comment>
<evidence type="ECO:0000256" key="3">
    <source>
        <dbReference type="ARBA" id="ARBA00011738"/>
    </source>
</evidence>
<dbReference type="PROSITE" id="PS00105">
    <property type="entry name" value="AA_TRANSFER_CLASS_1"/>
    <property type="match status" value="1"/>
</dbReference>
<name>A0A0G0A8H9_9BACT</name>
<evidence type="ECO:0000256" key="9">
    <source>
        <dbReference type="ARBA" id="ARBA00029440"/>
    </source>
</evidence>
<dbReference type="InterPro" id="IPR015424">
    <property type="entry name" value="PyrdxlP-dep_Trfase"/>
</dbReference>
<comment type="subunit">
    <text evidence="3">Homodimer.</text>
</comment>
<evidence type="ECO:0000259" key="10">
    <source>
        <dbReference type="Pfam" id="PF00155"/>
    </source>
</evidence>
<evidence type="ECO:0000313" key="11">
    <source>
        <dbReference type="EMBL" id="KKP52898.1"/>
    </source>
</evidence>
<dbReference type="SFLD" id="SFLDS00003">
    <property type="entry name" value="Haloacid_Dehalogenase"/>
    <property type="match status" value="1"/>
</dbReference>
<accession>A0A0G0A8H9</accession>
<dbReference type="Proteomes" id="UP000034045">
    <property type="component" value="Unassembled WGS sequence"/>
</dbReference>
<dbReference type="InterPro" id="IPR023198">
    <property type="entry name" value="PGP-like_dom2"/>
</dbReference>
<keyword evidence="5" id="KW-0028">Amino-acid biosynthesis</keyword>
<dbReference type="InterPro" id="IPR015422">
    <property type="entry name" value="PyrdxlP-dep_Trfase_small"/>
</dbReference>
<protein>
    <submittedName>
        <fullName evidence="11">Histidinol-phosphate aminotransferase</fullName>
    </submittedName>
</protein>
<dbReference type="GO" id="GO:0000105">
    <property type="term" value="P:L-histidine biosynthetic process"/>
    <property type="evidence" value="ECO:0007669"/>
    <property type="project" value="UniProtKB-KW"/>
</dbReference>
<comment type="caution">
    <text evidence="11">The sequence shown here is derived from an EMBL/GenBank/DDBJ whole genome shotgun (WGS) entry which is preliminary data.</text>
</comment>
<dbReference type="InterPro" id="IPR036412">
    <property type="entry name" value="HAD-like_sf"/>
</dbReference>
<dbReference type="InterPro" id="IPR005861">
    <property type="entry name" value="HisP_aminotrans"/>
</dbReference>
<dbReference type="SUPFAM" id="SSF56784">
    <property type="entry name" value="HAD-like"/>
    <property type="match status" value="1"/>
</dbReference>
<keyword evidence="6 11" id="KW-0808">Transferase</keyword>
<evidence type="ECO:0000313" key="12">
    <source>
        <dbReference type="Proteomes" id="UP000034045"/>
    </source>
</evidence>
<dbReference type="InterPro" id="IPR004839">
    <property type="entry name" value="Aminotransferase_I/II_large"/>
</dbReference>
<dbReference type="GO" id="GO:0030170">
    <property type="term" value="F:pyridoxal phosphate binding"/>
    <property type="evidence" value="ECO:0007669"/>
    <property type="project" value="InterPro"/>
</dbReference>
<dbReference type="Gene3D" id="3.40.50.1000">
    <property type="entry name" value="HAD superfamily/HAD-like"/>
    <property type="match status" value="1"/>
</dbReference>
<dbReference type="SFLD" id="SFLDG01129">
    <property type="entry name" value="C1.5:_HAD__Beta-PGM__Phosphata"/>
    <property type="match status" value="1"/>
</dbReference>
<dbReference type="SUPFAM" id="SSF53383">
    <property type="entry name" value="PLP-dependent transferases"/>
    <property type="match status" value="1"/>
</dbReference>
<keyword evidence="7" id="KW-0663">Pyridoxal phosphate</keyword>
<dbReference type="AlphaFoldDB" id="A0A0G0A8H9"/>
<dbReference type="InterPro" id="IPR006439">
    <property type="entry name" value="HAD-SF_hydro_IA"/>
</dbReference>
<dbReference type="PANTHER" id="PTHR42885:SF2">
    <property type="entry name" value="HISTIDINOL-PHOSPHATE AMINOTRANSFERASE"/>
    <property type="match status" value="1"/>
</dbReference>
<dbReference type="NCBIfam" id="TIGR01549">
    <property type="entry name" value="HAD-SF-IA-v1"/>
    <property type="match status" value="1"/>
</dbReference>
<dbReference type="CDD" id="cd00609">
    <property type="entry name" value="AAT_like"/>
    <property type="match status" value="1"/>
</dbReference>
<dbReference type="EMBL" id="LBPD01000002">
    <property type="protein sequence ID" value="KKP52898.1"/>
    <property type="molecule type" value="Genomic_DNA"/>
</dbReference>
<evidence type="ECO:0000256" key="2">
    <source>
        <dbReference type="ARBA" id="ARBA00007970"/>
    </source>
</evidence>
<feature type="domain" description="Aminotransferase class I/classII large" evidence="10">
    <location>
        <begin position="27"/>
        <end position="350"/>
    </location>
</feature>
<dbReference type="Pfam" id="PF13419">
    <property type="entry name" value="HAD_2"/>
    <property type="match status" value="1"/>
</dbReference>
<dbReference type="Gene3D" id="1.10.150.240">
    <property type="entry name" value="Putative phosphatase, domain 2"/>
    <property type="match status" value="1"/>
</dbReference>
<dbReference type="Gene3D" id="3.90.1150.10">
    <property type="entry name" value="Aspartate Aminotransferase, domain 1"/>
    <property type="match status" value="1"/>
</dbReference>
<proteinExistence type="inferred from homology"/>
<evidence type="ECO:0000256" key="1">
    <source>
        <dbReference type="ARBA" id="ARBA00001933"/>
    </source>
</evidence>
<organism evidence="11 12">
    <name type="scientific">Candidatus Roizmanbacteria bacterium GW2011_GWA2_33_33</name>
    <dbReference type="NCBI Taxonomy" id="1618476"/>
    <lineage>
        <taxon>Bacteria</taxon>
        <taxon>Candidatus Roizmaniibacteriota</taxon>
    </lineage>
</organism>
<dbReference type="PANTHER" id="PTHR42885">
    <property type="entry name" value="HISTIDINOL-PHOSPHATE AMINOTRANSFERASE-RELATED"/>
    <property type="match status" value="1"/>
</dbReference>
<comment type="cofactor">
    <cofactor evidence="1">
        <name>pyridoxal 5'-phosphate</name>
        <dbReference type="ChEBI" id="CHEBI:597326"/>
    </cofactor>
</comment>
<evidence type="ECO:0000256" key="8">
    <source>
        <dbReference type="ARBA" id="ARBA00023102"/>
    </source>
</evidence>
<dbReference type="InterPro" id="IPR004838">
    <property type="entry name" value="NHTrfase_class1_PyrdxlP-BS"/>
</dbReference>